<dbReference type="PRINTS" id="PR00411">
    <property type="entry name" value="PNDRDTASEI"/>
</dbReference>
<comment type="caution">
    <text evidence="17">The sequence shown here is derived from an EMBL/GenBank/DDBJ whole genome shotgun (WGS) entry which is preliminary data.</text>
</comment>
<dbReference type="PROSITE" id="PS00076">
    <property type="entry name" value="PYRIDINE_REDOX_1"/>
    <property type="match status" value="1"/>
</dbReference>
<evidence type="ECO:0000256" key="2">
    <source>
        <dbReference type="ARBA" id="ARBA00012608"/>
    </source>
</evidence>
<dbReference type="PIRSF" id="PIRSF000350">
    <property type="entry name" value="Mercury_reductase_MerA"/>
    <property type="match status" value="1"/>
</dbReference>
<dbReference type="NCBIfam" id="TIGR01350">
    <property type="entry name" value="lipoamide_DH"/>
    <property type="match status" value="1"/>
</dbReference>
<keyword evidence="12" id="KW-0547">Nucleotide-binding</keyword>
<dbReference type="EMBL" id="JALDAW010000023">
    <property type="protein sequence ID" value="MDY5169501.1"/>
    <property type="molecule type" value="Genomic_DNA"/>
</dbReference>
<evidence type="ECO:0000256" key="1">
    <source>
        <dbReference type="ARBA" id="ARBA00007532"/>
    </source>
</evidence>
<dbReference type="GO" id="GO:0005737">
    <property type="term" value="C:cytoplasm"/>
    <property type="evidence" value="ECO:0007669"/>
    <property type="project" value="UniProtKB-ARBA"/>
</dbReference>
<evidence type="ECO:0000256" key="14">
    <source>
        <dbReference type="RuleBase" id="RU003692"/>
    </source>
</evidence>
<evidence type="ECO:0000256" key="12">
    <source>
        <dbReference type="PIRSR" id="PIRSR000350-3"/>
    </source>
</evidence>
<feature type="binding site" evidence="12">
    <location>
        <position position="48"/>
    </location>
    <ligand>
        <name>FAD</name>
        <dbReference type="ChEBI" id="CHEBI:57692"/>
    </ligand>
</feature>
<feature type="domain" description="FAD/NAD(P)-binding" evidence="16">
    <location>
        <begin position="3"/>
        <end position="311"/>
    </location>
</feature>
<comment type="similarity">
    <text evidence="1 14">Belongs to the class-I pyridine nucleotide-disulfide oxidoreductase family.</text>
</comment>
<evidence type="ECO:0000256" key="13">
    <source>
        <dbReference type="PIRSR" id="PIRSR000350-4"/>
    </source>
</evidence>
<evidence type="ECO:0000259" key="15">
    <source>
        <dbReference type="Pfam" id="PF02852"/>
    </source>
</evidence>
<dbReference type="GO" id="GO:0004148">
    <property type="term" value="F:dihydrolipoyl dehydrogenase (NADH) activity"/>
    <property type="evidence" value="ECO:0007669"/>
    <property type="project" value="UniProtKB-EC"/>
</dbReference>
<dbReference type="PANTHER" id="PTHR22912">
    <property type="entry name" value="DISULFIDE OXIDOREDUCTASE"/>
    <property type="match status" value="1"/>
</dbReference>
<keyword evidence="9 14" id="KW-0676">Redox-active center</keyword>
<evidence type="ECO:0000256" key="8">
    <source>
        <dbReference type="ARBA" id="ARBA00023157"/>
    </source>
</evidence>
<feature type="binding site" evidence="12">
    <location>
        <begin position="170"/>
        <end position="177"/>
    </location>
    <ligand>
        <name>NAD(+)</name>
        <dbReference type="ChEBI" id="CHEBI:57540"/>
    </ligand>
</feature>
<dbReference type="AlphaFoldDB" id="A0AB35URA2"/>
<protein>
    <recommendedName>
        <fullName evidence="3 14">Dihydrolipoyl dehydrogenase</fullName>
        <ecNumber evidence="2 14">1.8.1.4</ecNumber>
    </recommendedName>
</protein>
<evidence type="ECO:0000313" key="17">
    <source>
        <dbReference type="EMBL" id="MDY5169501.1"/>
    </source>
</evidence>
<dbReference type="Gene3D" id="3.50.50.60">
    <property type="entry name" value="FAD/NAD(P)-binding domain"/>
    <property type="match status" value="2"/>
</dbReference>
<dbReference type="Pfam" id="PF07992">
    <property type="entry name" value="Pyr_redox_2"/>
    <property type="match status" value="1"/>
</dbReference>
<keyword evidence="5 12" id="KW-0274">FAD</keyword>
<dbReference type="PRINTS" id="PR00368">
    <property type="entry name" value="FADPNR"/>
</dbReference>
<dbReference type="InterPro" id="IPR050151">
    <property type="entry name" value="Class-I_Pyr_Nuc-Dis_Oxidored"/>
</dbReference>
<keyword evidence="8" id="KW-1015">Disulfide bond</keyword>
<feature type="disulfide bond" description="Redox-active" evidence="13">
    <location>
        <begin position="39"/>
        <end position="44"/>
    </location>
</feature>
<reference evidence="17" key="1">
    <citation type="submission" date="2022-03" db="EMBL/GenBank/DDBJ databases">
        <title>First case of bacteraemia caused by Dielma fastidiosa in a patient hospitalised with diverticulitis.</title>
        <authorList>
            <person name="Forman-Ankjaer B."/>
            <person name="Hvid-Jensen F."/>
            <person name="Kobel C.M."/>
            <person name="Greve T."/>
        </authorList>
    </citation>
    <scope>NUCLEOTIDE SEQUENCE</scope>
    <source>
        <strain evidence="17">AUH_DF_2021</strain>
    </source>
</reference>
<gene>
    <name evidence="17" type="primary">lpdA</name>
    <name evidence="17" type="ORF">MQE39_15375</name>
</gene>
<dbReference type="InterPro" id="IPR006258">
    <property type="entry name" value="Lipoamide_DH"/>
</dbReference>
<sequence length="445" mass="48248">MNDVIIIGAGPGGYETAILAAEKGLKTKLIEKRELGGTCLNRGCIPTKTLLHASEFLNTEEYAKLGLSGNRPQLDLKQLQAYKNEVIEKLRSGIELQLKKAKVELIHGNAQIVGAHQVAVNGEILEAEHIILASGSRPSMPSFIPRLKNVMTSDELLEYDQPIRHLVIIGGGVIGMEFASIYHAMGSKVSVIEAQDQLLPAMDKEIALKLKMLMNKRGIDIHTAAKVAGIEPGLKITYFEKECEHTIECDAILAAVGRQANVDSLWTNVDLEVMNGRLTVNEYYQTSVPSIYAIGDVNKEMMLAHAAVAQGKKVLEHILHETPKVDLTLVPSCVYTKPEIASVGLTLEMAKSKGISAIAMKALMSANGKSVLSQQESGFVKLIVDEESGRLLGAHLFCERASDMISELTLAISSGLTVDQLASVIHPHPTFSEAIASAAMQKKRK</sequence>
<dbReference type="InterPro" id="IPR036188">
    <property type="entry name" value="FAD/NAD-bd_sf"/>
</dbReference>
<evidence type="ECO:0000256" key="3">
    <source>
        <dbReference type="ARBA" id="ARBA00016961"/>
    </source>
</evidence>
<dbReference type="InterPro" id="IPR012999">
    <property type="entry name" value="Pyr_OxRdtase_I_AS"/>
</dbReference>
<keyword evidence="4 14" id="KW-0285">Flavoprotein</keyword>
<dbReference type="Proteomes" id="UP001276902">
    <property type="component" value="Unassembled WGS sequence"/>
</dbReference>
<dbReference type="FunFam" id="3.30.390.30:FF:000001">
    <property type="entry name" value="Dihydrolipoyl dehydrogenase"/>
    <property type="match status" value="1"/>
</dbReference>
<evidence type="ECO:0000256" key="11">
    <source>
        <dbReference type="PIRSR" id="PIRSR000350-2"/>
    </source>
</evidence>
<feature type="active site" description="Proton acceptor" evidence="11">
    <location>
        <position position="428"/>
    </location>
</feature>
<proteinExistence type="inferred from homology"/>
<evidence type="ECO:0000259" key="16">
    <source>
        <dbReference type="Pfam" id="PF07992"/>
    </source>
</evidence>
<evidence type="ECO:0000256" key="7">
    <source>
        <dbReference type="ARBA" id="ARBA00023027"/>
    </source>
</evidence>
<dbReference type="InterPro" id="IPR004099">
    <property type="entry name" value="Pyr_nucl-diS_OxRdtase_dimer"/>
</dbReference>
<name>A0AB35URA2_9FIRM</name>
<evidence type="ECO:0000256" key="10">
    <source>
        <dbReference type="ARBA" id="ARBA00049187"/>
    </source>
</evidence>
<feature type="binding site" evidence="12">
    <location>
        <position position="257"/>
    </location>
    <ligand>
        <name>NAD(+)</name>
        <dbReference type="ChEBI" id="CHEBI:57540"/>
    </ligand>
</feature>
<feature type="binding site" evidence="12">
    <location>
        <position position="296"/>
    </location>
    <ligand>
        <name>FAD</name>
        <dbReference type="ChEBI" id="CHEBI:57692"/>
    </ligand>
</feature>
<evidence type="ECO:0000256" key="5">
    <source>
        <dbReference type="ARBA" id="ARBA00022827"/>
    </source>
</evidence>
<comment type="catalytic activity">
    <reaction evidence="10 14">
        <text>N(6)-[(R)-dihydrolipoyl]-L-lysyl-[protein] + NAD(+) = N(6)-[(R)-lipoyl]-L-lysyl-[protein] + NADH + H(+)</text>
        <dbReference type="Rhea" id="RHEA:15045"/>
        <dbReference type="Rhea" id="RHEA-COMP:10474"/>
        <dbReference type="Rhea" id="RHEA-COMP:10475"/>
        <dbReference type="ChEBI" id="CHEBI:15378"/>
        <dbReference type="ChEBI" id="CHEBI:57540"/>
        <dbReference type="ChEBI" id="CHEBI:57945"/>
        <dbReference type="ChEBI" id="CHEBI:83099"/>
        <dbReference type="ChEBI" id="CHEBI:83100"/>
        <dbReference type="EC" id="1.8.1.4"/>
    </reaction>
</comment>
<evidence type="ECO:0000256" key="6">
    <source>
        <dbReference type="ARBA" id="ARBA00023002"/>
    </source>
</evidence>
<comment type="miscellaneous">
    <text evidence="14">The active site is a redox-active disulfide bond.</text>
</comment>
<accession>A0AB35URA2</accession>
<evidence type="ECO:0000256" key="4">
    <source>
        <dbReference type="ARBA" id="ARBA00022630"/>
    </source>
</evidence>
<dbReference type="InterPro" id="IPR016156">
    <property type="entry name" value="FAD/NAD-linked_Rdtase_dimer_sf"/>
</dbReference>
<keyword evidence="6 14" id="KW-0560">Oxidoreductase</keyword>
<evidence type="ECO:0000256" key="9">
    <source>
        <dbReference type="ARBA" id="ARBA00023284"/>
    </source>
</evidence>
<dbReference type="InterPro" id="IPR023753">
    <property type="entry name" value="FAD/NAD-binding_dom"/>
</dbReference>
<keyword evidence="7 12" id="KW-0520">NAD</keyword>
<comment type="cofactor">
    <cofactor evidence="12 14">
        <name>FAD</name>
        <dbReference type="ChEBI" id="CHEBI:57692"/>
    </cofactor>
    <text evidence="12 14">Binds 1 FAD per subunit.</text>
</comment>
<dbReference type="EC" id="1.8.1.4" evidence="2 14"/>
<dbReference type="PANTHER" id="PTHR22912:SF151">
    <property type="entry name" value="DIHYDROLIPOYL DEHYDROGENASE, MITOCHONDRIAL"/>
    <property type="match status" value="1"/>
</dbReference>
<dbReference type="Gene3D" id="3.30.390.30">
    <property type="match status" value="1"/>
</dbReference>
<dbReference type="SUPFAM" id="SSF51905">
    <property type="entry name" value="FAD/NAD(P)-binding domain"/>
    <property type="match status" value="1"/>
</dbReference>
<dbReference type="GO" id="GO:0006103">
    <property type="term" value="P:2-oxoglutarate metabolic process"/>
    <property type="evidence" value="ECO:0007669"/>
    <property type="project" value="TreeGrafter"/>
</dbReference>
<dbReference type="SUPFAM" id="SSF55424">
    <property type="entry name" value="FAD/NAD-linked reductases, dimerisation (C-terminal) domain"/>
    <property type="match status" value="1"/>
</dbReference>
<feature type="domain" description="Pyridine nucleotide-disulphide oxidoreductase dimerisation" evidence="15">
    <location>
        <begin position="330"/>
        <end position="438"/>
    </location>
</feature>
<dbReference type="GO" id="GO:0050660">
    <property type="term" value="F:flavin adenine dinucleotide binding"/>
    <property type="evidence" value="ECO:0007669"/>
    <property type="project" value="InterPro"/>
</dbReference>
<dbReference type="Pfam" id="PF02852">
    <property type="entry name" value="Pyr_redox_dim"/>
    <property type="match status" value="1"/>
</dbReference>
<organism evidence="17 18">
    <name type="scientific">Dielma fastidiosa</name>
    <dbReference type="NCBI Taxonomy" id="1034346"/>
    <lineage>
        <taxon>Bacteria</taxon>
        <taxon>Bacillati</taxon>
        <taxon>Bacillota</taxon>
        <taxon>Erysipelotrichia</taxon>
        <taxon>Erysipelotrichales</taxon>
        <taxon>Erysipelotrichaceae</taxon>
        <taxon>Dielma</taxon>
    </lineage>
</organism>
<dbReference type="InterPro" id="IPR001100">
    <property type="entry name" value="Pyr_nuc-diS_OxRdtase"/>
</dbReference>
<feature type="binding site" evidence="12">
    <location>
        <position position="193"/>
    </location>
    <ligand>
        <name>NAD(+)</name>
        <dbReference type="ChEBI" id="CHEBI:57540"/>
    </ligand>
</feature>
<dbReference type="RefSeq" id="WP_320884675.1">
    <property type="nucleotide sequence ID" value="NZ_BAABZA010000001.1"/>
</dbReference>
<evidence type="ECO:0000313" key="18">
    <source>
        <dbReference type="Proteomes" id="UP001276902"/>
    </source>
</evidence>
<feature type="binding site" evidence="12">
    <location>
        <begin position="302"/>
        <end position="305"/>
    </location>
    <ligand>
        <name>FAD</name>
        <dbReference type="ChEBI" id="CHEBI:57692"/>
    </ligand>
</feature>